<feature type="DNA-binding region" description="H-T-H motif" evidence="4">
    <location>
        <begin position="31"/>
        <end position="50"/>
    </location>
</feature>
<dbReference type="InterPro" id="IPR009057">
    <property type="entry name" value="Homeodomain-like_sf"/>
</dbReference>
<dbReference type="SUPFAM" id="SSF48498">
    <property type="entry name" value="Tetracyclin repressor-like, C-terminal domain"/>
    <property type="match status" value="1"/>
</dbReference>
<dbReference type="Pfam" id="PF00440">
    <property type="entry name" value="TetR_N"/>
    <property type="match status" value="1"/>
</dbReference>
<dbReference type="Pfam" id="PF21303">
    <property type="entry name" value="TetR_C_39"/>
    <property type="match status" value="1"/>
</dbReference>
<feature type="domain" description="HTH tetR-type" evidence="5">
    <location>
        <begin position="8"/>
        <end position="68"/>
    </location>
</feature>
<accession>A0ABW2F8B5</accession>
<organism evidence="6 7">
    <name type="scientific">Cohnella cellulosilytica</name>
    <dbReference type="NCBI Taxonomy" id="986710"/>
    <lineage>
        <taxon>Bacteria</taxon>
        <taxon>Bacillati</taxon>
        <taxon>Bacillota</taxon>
        <taxon>Bacilli</taxon>
        <taxon>Bacillales</taxon>
        <taxon>Paenibacillaceae</taxon>
        <taxon>Cohnella</taxon>
    </lineage>
</organism>
<keyword evidence="1" id="KW-0805">Transcription regulation</keyword>
<evidence type="ECO:0000259" key="5">
    <source>
        <dbReference type="PROSITE" id="PS50977"/>
    </source>
</evidence>
<dbReference type="PANTHER" id="PTHR30055">
    <property type="entry name" value="HTH-TYPE TRANSCRIPTIONAL REGULATOR RUTR"/>
    <property type="match status" value="1"/>
</dbReference>
<proteinExistence type="predicted"/>
<dbReference type="Proteomes" id="UP001596378">
    <property type="component" value="Unassembled WGS sequence"/>
</dbReference>
<keyword evidence="3" id="KW-0804">Transcription</keyword>
<evidence type="ECO:0000256" key="2">
    <source>
        <dbReference type="ARBA" id="ARBA00023125"/>
    </source>
</evidence>
<dbReference type="InterPro" id="IPR023772">
    <property type="entry name" value="DNA-bd_HTH_TetR-type_CS"/>
</dbReference>
<comment type="caution">
    <text evidence="6">The sequence shown here is derived from an EMBL/GenBank/DDBJ whole genome shotgun (WGS) entry which is preliminary data.</text>
</comment>
<evidence type="ECO:0000256" key="3">
    <source>
        <dbReference type="ARBA" id="ARBA00023163"/>
    </source>
</evidence>
<evidence type="ECO:0000313" key="6">
    <source>
        <dbReference type="EMBL" id="MFC7149452.1"/>
    </source>
</evidence>
<reference evidence="7" key="1">
    <citation type="journal article" date="2019" name="Int. J. Syst. Evol. Microbiol.">
        <title>The Global Catalogue of Microorganisms (GCM) 10K type strain sequencing project: providing services to taxonomists for standard genome sequencing and annotation.</title>
        <authorList>
            <consortium name="The Broad Institute Genomics Platform"/>
            <consortium name="The Broad Institute Genome Sequencing Center for Infectious Disease"/>
            <person name="Wu L."/>
            <person name="Ma J."/>
        </authorList>
    </citation>
    <scope>NUCLEOTIDE SEQUENCE [LARGE SCALE GENOMIC DNA]</scope>
    <source>
        <strain evidence="7">KCTC 12907</strain>
    </source>
</reference>
<evidence type="ECO:0000256" key="4">
    <source>
        <dbReference type="PROSITE-ProRule" id="PRU00335"/>
    </source>
</evidence>
<sequence length="220" mass="24315">MRVSKNPEERKSEILDAAERLFLSKGYARATINDILGEVGIAKGTFYYHFQSKEEVMDAIVMRYIDAGVEAAAAIAADPALTAHEKIFRIVASGGPEADGKEQMIEQLHQVRNAEMHQKSLVESILRLTPVLTSVVEQGIEEGAFRTAYPRETVEFLLVSSQFLFDEGIFQWKPEELARKAAAFASMMEAALGAKRGSFGYMLGLMAQGTDHPEEPREGS</sequence>
<gene>
    <name evidence="6" type="ORF">ACFQMJ_13015</name>
</gene>
<name>A0ABW2F8B5_9BACL</name>
<dbReference type="Gene3D" id="1.10.357.10">
    <property type="entry name" value="Tetracycline Repressor, domain 2"/>
    <property type="match status" value="1"/>
</dbReference>
<dbReference type="SUPFAM" id="SSF46689">
    <property type="entry name" value="Homeodomain-like"/>
    <property type="match status" value="1"/>
</dbReference>
<dbReference type="PROSITE" id="PS50977">
    <property type="entry name" value="HTH_TETR_2"/>
    <property type="match status" value="1"/>
</dbReference>
<dbReference type="InterPro" id="IPR001647">
    <property type="entry name" value="HTH_TetR"/>
</dbReference>
<evidence type="ECO:0000256" key="1">
    <source>
        <dbReference type="ARBA" id="ARBA00023015"/>
    </source>
</evidence>
<dbReference type="PROSITE" id="PS01081">
    <property type="entry name" value="HTH_TETR_1"/>
    <property type="match status" value="1"/>
</dbReference>
<dbReference type="RefSeq" id="WP_378051507.1">
    <property type="nucleotide sequence ID" value="NZ_JBHMDN010000034.1"/>
</dbReference>
<protein>
    <submittedName>
        <fullName evidence="6">TetR/AcrR family transcriptional regulator</fullName>
    </submittedName>
</protein>
<dbReference type="InterPro" id="IPR050109">
    <property type="entry name" value="HTH-type_TetR-like_transc_reg"/>
</dbReference>
<keyword evidence="7" id="KW-1185">Reference proteome</keyword>
<dbReference type="InterPro" id="IPR036271">
    <property type="entry name" value="Tet_transcr_reg_TetR-rel_C_sf"/>
</dbReference>
<dbReference type="EMBL" id="JBHTAI010000007">
    <property type="protein sequence ID" value="MFC7149452.1"/>
    <property type="molecule type" value="Genomic_DNA"/>
</dbReference>
<dbReference type="PANTHER" id="PTHR30055:SF234">
    <property type="entry name" value="HTH-TYPE TRANSCRIPTIONAL REGULATOR BETI"/>
    <property type="match status" value="1"/>
</dbReference>
<dbReference type="InterPro" id="IPR049149">
    <property type="entry name" value="TetR/AcrR_C"/>
</dbReference>
<keyword evidence="2 4" id="KW-0238">DNA-binding</keyword>
<dbReference type="PRINTS" id="PR00455">
    <property type="entry name" value="HTHTETR"/>
</dbReference>
<evidence type="ECO:0000313" key="7">
    <source>
        <dbReference type="Proteomes" id="UP001596378"/>
    </source>
</evidence>